<sequence length="389" mass="41450">MSKVYVAGIGATKIDEHWEKGIRDLMVEAVLNAIKDAGIEKKEIEAIFVGNMSSGYLQGQEHLGSLLATWLGIPGVAANKVEAACASGGAAVHNAFLAVKSGVYDCVLVVGVEKLTDAITSDATDALIMAEDQEYVAFTGASFVALNAFVYRAYMKKYQAKQEDIALFAVHDHKYAANNPLAQYQKPITLEEVLKSPMVADPVRLLESAPLGDGSAALVLCSEKKLKELQNRDVLVELAGSSLSTEIFSVHDRTDLTSIGATVKASRKAFQLAGVEPKNVNVVEVHDAFTVLGVIHLEDLGFAERGFGWKLLKEGQLEKDGKIPTNTMGGLKARGHPVGATGVYQVYDVVTQLRGEAGKNQVDGAEVGLTQNVGGVGGTVAVNILKRVR</sequence>
<organism evidence="4">
    <name type="scientific">Thermofilum adornatum</name>
    <dbReference type="NCBI Taxonomy" id="1365176"/>
    <lineage>
        <taxon>Archaea</taxon>
        <taxon>Thermoproteota</taxon>
        <taxon>Thermoprotei</taxon>
        <taxon>Thermofilales</taxon>
        <taxon>Thermofilaceae</taxon>
        <taxon>Thermofilum</taxon>
    </lineage>
</organism>
<dbReference type="NCBIfam" id="NF004720">
    <property type="entry name" value="PRK06064.1"/>
    <property type="match status" value="1"/>
</dbReference>
<name>A0A7C1GDF6_9CREN</name>
<evidence type="ECO:0000259" key="2">
    <source>
        <dbReference type="Pfam" id="PF00108"/>
    </source>
</evidence>
<feature type="domain" description="Thiolase N-terminal" evidence="2">
    <location>
        <begin position="18"/>
        <end position="223"/>
    </location>
</feature>
<keyword evidence="1" id="KW-0414">Isoprene biosynthesis</keyword>
<dbReference type="PANTHER" id="PTHR42870:SF6">
    <property type="entry name" value="ACETYL-COA C-ACYLTRANSFERASE"/>
    <property type="match status" value="1"/>
</dbReference>
<dbReference type="Pfam" id="PF00108">
    <property type="entry name" value="Thiolase_N"/>
    <property type="match status" value="1"/>
</dbReference>
<dbReference type="GO" id="GO:0008299">
    <property type="term" value="P:isoprenoid biosynthetic process"/>
    <property type="evidence" value="ECO:0007669"/>
    <property type="project" value="UniProtKB-KW"/>
</dbReference>
<feature type="domain" description="Thiolase C-terminal" evidence="3">
    <location>
        <begin position="248"/>
        <end position="387"/>
    </location>
</feature>
<proteinExistence type="predicted"/>
<dbReference type="InterPro" id="IPR055140">
    <property type="entry name" value="Thiolase_C_2"/>
</dbReference>
<dbReference type="InterPro" id="IPR020616">
    <property type="entry name" value="Thiolase_N"/>
</dbReference>
<dbReference type="InterPro" id="IPR016039">
    <property type="entry name" value="Thiolase-like"/>
</dbReference>
<dbReference type="Gene3D" id="3.40.47.10">
    <property type="match status" value="1"/>
</dbReference>
<dbReference type="PIRSF" id="PIRSF000429">
    <property type="entry name" value="Ac-CoA_Ac_transf"/>
    <property type="match status" value="1"/>
</dbReference>
<evidence type="ECO:0000259" key="3">
    <source>
        <dbReference type="Pfam" id="PF22691"/>
    </source>
</evidence>
<reference evidence="4" key="1">
    <citation type="journal article" date="2020" name="mSystems">
        <title>Genome- and Community-Level Interaction Insights into Carbon Utilization and Element Cycling Functions of Hydrothermarchaeota in Hydrothermal Sediment.</title>
        <authorList>
            <person name="Zhou Z."/>
            <person name="Liu Y."/>
            <person name="Xu W."/>
            <person name="Pan J."/>
            <person name="Luo Z.H."/>
            <person name="Li M."/>
        </authorList>
    </citation>
    <scope>NUCLEOTIDE SEQUENCE [LARGE SCALE GENOMIC DNA]</scope>
    <source>
        <strain evidence="4">SpSt-116</strain>
    </source>
</reference>
<gene>
    <name evidence="4" type="ORF">ENN26_08480</name>
</gene>
<dbReference type="EMBL" id="DSAY01000155">
    <property type="protein sequence ID" value="HDP15788.1"/>
    <property type="molecule type" value="Genomic_DNA"/>
</dbReference>
<dbReference type="CDD" id="cd00829">
    <property type="entry name" value="SCP-x_thiolase"/>
    <property type="match status" value="1"/>
</dbReference>
<comment type="caution">
    <text evidence="4">The sequence shown here is derived from an EMBL/GenBank/DDBJ whole genome shotgun (WGS) entry which is preliminary data.</text>
</comment>
<dbReference type="InterPro" id="IPR002155">
    <property type="entry name" value="Thiolase"/>
</dbReference>
<evidence type="ECO:0000256" key="1">
    <source>
        <dbReference type="ARBA" id="ARBA00023229"/>
    </source>
</evidence>
<dbReference type="GO" id="GO:0016747">
    <property type="term" value="F:acyltransferase activity, transferring groups other than amino-acyl groups"/>
    <property type="evidence" value="ECO:0007669"/>
    <property type="project" value="InterPro"/>
</dbReference>
<protein>
    <submittedName>
        <fullName evidence="4">Thiolase domain-containing protein</fullName>
    </submittedName>
</protein>
<dbReference type="SUPFAM" id="SSF53901">
    <property type="entry name" value="Thiolase-like"/>
    <property type="match status" value="2"/>
</dbReference>
<dbReference type="Pfam" id="PF22691">
    <property type="entry name" value="Thiolase_C_1"/>
    <property type="match status" value="1"/>
</dbReference>
<accession>A0A7C1GDF6</accession>
<evidence type="ECO:0000313" key="4">
    <source>
        <dbReference type="EMBL" id="HDP15788.1"/>
    </source>
</evidence>
<dbReference type="PANTHER" id="PTHR42870">
    <property type="entry name" value="ACETYL-COA C-ACETYLTRANSFERASE"/>
    <property type="match status" value="1"/>
</dbReference>
<dbReference type="AlphaFoldDB" id="A0A7C1GDF6"/>